<feature type="transmembrane region" description="Helical" evidence="2">
    <location>
        <begin position="5"/>
        <end position="22"/>
    </location>
</feature>
<dbReference type="PANTHER" id="PTHR43215:SF14">
    <property type="entry name" value="RADIAL SPOKE HEAD 1 HOMOLOG"/>
    <property type="match status" value="1"/>
</dbReference>
<dbReference type="GO" id="GO:0005829">
    <property type="term" value="C:cytosol"/>
    <property type="evidence" value="ECO:0007669"/>
    <property type="project" value="TreeGrafter"/>
</dbReference>
<organism evidence="3 4">
    <name type="scientific">Leptospira wolffii</name>
    <dbReference type="NCBI Taxonomy" id="409998"/>
    <lineage>
        <taxon>Bacteria</taxon>
        <taxon>Pseudomonadati</taxon>
        <taxon>Spirochaetota</taxon>
        <taxon>Spirochaetia</taxon>
        <taxon>Leptospirales</taxon>
        <taxon>Leptospiraceae</taxon>
        <taxon>Leptospira</taxon>
    </lineage>
</organism>
<dbReference type="SMART" id="SM00698">
    <property type="entry name" value="MORN"/>
    <property type="match status" value="3"/>
</dbReference>
<dbReference type="RefSeq" id="WP_100759738.1">
    <property type="nucleotide sequence ID" value="NZ_NPDT01000007.1"/>
</dbReference>
<keyword evidence="2" id="KW-0812">Transmembrane</keyword>
<protein>
    <recommendedName>
        <fullName evidence="5">Membrane-binding protein</fullName>
    </recommendedName>
</protein>
<evidence type="ECO:0000256" key="2">
    <source>
        <dbReference type="SAM" id="Phobius"/>
    </source>
</evidence>
<proteinExistence type="predicted"/>
<sequence>MNKTYYPLILLPLLAFGAYYYLSPECSQGDCKNGFGIESLPGRYRFEGEFKNGLAHGKGRLELANGEYYEGEWKNGIKEGRGLQRFSDGRYYEGFWKENKENGKGILKNSDGGVLFEGEWKEGKAAAP</sequence>
<evidence type="ECO:0000313" key="4">
    <source>
        <dbReference type="Proteomes" id="UP000231912"/>
    </source>
</evidence>
<dbReference type="Pfam" id="PF02493">
    <property type="entry name" value="MORN"/>
    <property type="match status" value="4"/>
</dbReference>
<keyword evidence="2" id="KW-1133">Transmembrane helix</keyword>
<gene>
    <name evidence="3" type="ORF">CH371_15740</name>
</gene>
<evidence type="ECO:0008006" key="5">
    <source>
        <dbReference type="Google" id="ProtNLM"/>
    </source>
</evidence>
<dbReference type="Proteomes" id="UP000231912">
    <property type="component" value="Unassembled WGS sequence"/>
</dbReference>
<reference evidence="3 4" key="1">
    <citation type="submission" date="2017-07" db="EMBL/GenBank/DDBJ databases">
        <title>Leptospira spp. isolated from tropical soils.</title>
        <authorList>
            <person name="Thibeaux R."/>
            <person name="Iraola G."/>
            <person name="Ferres I."/>
            <person name="Bierque E."/>
            <person name="Girault D."/>
            <person name="Soupe-Gilbert M.-E."/>
            <person name="Picardeau M."/>
            <person name="Goarant C."/>
        </authorList>
    </citation>
    <scope>NUCLEOTIDE SEQUENCE [LARGE SCALE GENOMIC DNA]</scope>
    <source>
        <strain evidence="3 4">FH2-C-A2</strain>
    </source>
</reference>
<dbReference type="PANTHER" id="PTHR43215">
    <property type="entry name" value="RADIAL SPOKE HEAD 1 HOMOLOG"/>
    <property type="match status" value="1"/>
</dbReference>
<name>A0A2M9Z9C9_9LEPT</name>
<dbReference type="InterPro" id="IPR003409">
    <property type="entry name" value="MORN"/>
</dbReference>
<comment type="caution">
    <text evidence="3">The sequence shown here is derived from an EMBL/GenBank/DDBJ whole genome shotgun (WGS) entry which is preliminary data.</text>
</comment>
<accession>A0A2M9Z9C9</accession>
<evidence type="ECO:0000313" key="3">
    <source>
        <dbReference type="EMBL" id="PJZ64952.1"/>
    </source>
</evidence>
<evidence type="ECO:0000256" key="1">
    <source>
        <dbReference type="ARBA" id="ARBA00022737"/>
    </source>
</evidence>
<dbReference type="Gene3D" id="2.20.110.10">
    <property type="entry name" value="Histone H3 K4-specific methyltransferase SET7/9 N-terminal domain"/>
    <property type="match status" value="2"/>
</dbReference>
<dbReference type="AlphaFoldDB" id="A0A2M9Z9C9"/>
<keyword evidence="2" id="KW-0472">Membrane</keyword>
<dbReference type="EMBL" id="NPDT01000007">
    <property type="protein sequence ID" value="PJZ64952.1"/>
    <property type="molecule type" value="Genomic_DNA"/>
</dbReference>
<dbReference type="SUPFAM" id="SSF82185">
    <property type="entry name" value="Histone H3 K4-specific methyltransferase SET7/9 N-terminal domain"/>
    <property type="match status" value="1"/>
</dbReference>
<keyword evidence="1" id="KW-0677">Repeat</keyword>